<feature type="transmembrane region" description="Helical" evidence="6">
    <location>
        <begin position="45"/>
        <end position="65"/>
    </location>
</feature>
<comment type="similarity">
    <text evidence="2">Belongs to the UPF0053 family.</text>
</comment>
<dbReference type="Gene3D" id="3.30.465.10">
    <property type="match status" value="1"/>
</dbReference>
<dbReference type="SMART" id="SM01091">
    <property type="entry name" value="CorC_HlyC"/>
    <property type="match status" value="1"/>
</dbReference>
<feature type="transmembrane region" description="Helical" evidence="6">
    <location>
        <begin position="71"/>
        <end position="96"/>
    </location>
</feature>
<dbReference type="GO" id="GO:0005886">
    <property type="term" value="C:plasma membrane"/>
    <property type="evidence" value="ECO:0007669"/>
    <property type="project" value="UniProtKB-SubCell"/>
</dbReference>
<reference evidence="8" key="1">
    <citation type="submission" date="2018-05" db="EMBL/GenBank/DDBJ databases">
        <authorList>
            <person name="Lanie J.A."/>
            <person name="Ng W.-L."/>
            <person name="Kazmierczak K.M."/>
            <person name="Andrzejewski T.M."/>
            <person name="Davidsen T.M."/>
            <person name="Wayne K.J."/>
            <person name="Tettelin H."/>
            <person name="Glass J.I."/>
            <person name="Rusch D."/>
            <person name="Podicherti R."/>
            <person name="Tsui H.-C.T."/>
            <person name="Winkler M.E."/>
        </authorList>
    </citation>
    <scope>NUCLEOTIDE SEQUENCE</scope>
</reference>
<gene>
    <name evidence="8" type="ORF">METZ01_LOCUS241237</name>
</gene>
<evidence type="ECO:0000256" key="2">
    <source>
        <dbReference type="ARBA" id="ARBA00006337"/>
    </source>
</evidence>
<evidence type="ECO:0000256" key="3">
    <source>
        <dbReference type="ARBA" id="ARBA00022475"/>
    </source>
</evidence>
<dbReference type="PROSITE" id="PS51371">
    <property type="entry name" value="CBS"/>
    <property type="match status" value="2"/>
</dbReference>
<evidence type="ECO:0000256" key="1">
    <source>
        <dbReference type="ARBA" id="ARBA00004651"/>
    </source>
</evidence>
<keyword evidence="3" id="KW-1003">Cell membrane</keyword>
<keyword evidence="4" id="KW-0677">Repeat</keyword>
<evidence type="ECO:0000313" key="8">
    <source>
        <dbReference type="EMBL" id="SVB88383.1"/>
    </source>
</evidence>
<dbReference type="InterPro" id="IPR046342">
    <property type="entry name" value="CBS_dom_sf"/>
</dbReference>
<name>A0A382HP22_9ZZZZ</name>
<dbReference type="EMBL" id="UINC01062104">
    <property type="protein sequence ID" value="SVB88383.1"/>
    <property type="molecule type" value="Genomic_DNA"/>
</dbReference>
<dbReference type="Pfam" id="PF03471">
    <property type="entry name" value="CorC_HlyC"/>
    <property type="match status" value="1"/>
</dbReference>
<organism evidence="8">
    <name type="scientific">marine metagenome</name>
    <dbReference type="NCBI Taxonomy" id="408172"/>
    <lineage>
        <taxon>unclassified sequences</taxon>
        <taxon>metagenomes</taxon>
        <taxon>ecological metagenomes</taxon>
    </lineage>
</organism>
<dbReference type="InterPro" id="IPR044751">
    <property type="entry name" value="Ion_transp-like_CBS"/>
</dbReference>
<sequence>MDEGGLGLGITLAISTLGFAYASLNETAKATCNKERSGFQPSSSLLTLFLLGLIVASATAISISLSDSPRLFFIIICLFIPLCLRLITLVTTWVAMNLPRYASTILSPVSIIELLLKQAYSWISPGRTDGNRSDHNREGLDNLAQGETETIISPEEEADLDDRERSMIRSILRLDEYNARDIMIPRMDIKAIDMTVGVQLAANVMLESGHSRLPIYEETIDHITGVLHARDLLPLLNSKKQLPSLKQIARAPFFVPESKRLDELLTEFQKRRVHMAFVVDEHGGTEGLVTLEDLLEEIVGEIEDEFSTVLEPQIQTNKKGELIIDARVSLHEVAQLIPFDPNLSDVDTIGGVVYTQLGRVPKTGDEVEYAGITIKVLSTIGRRLGKLKVVSTPTE</sequence>
<keyword evidence="6" id="KW-0812">Transmembrane</keyword>
<evidence type="ECO:0000259" key="7">
    <source>
        <dbReference type="PROSITE" id="PS51371"/>
    </source>
</evidence>
<dbReference type="CDD" id="cd04590">
    <property type="entry name" value="CBS_pair_CorC_HlyC_assoc"/>
    <property type="match status" value="1"/>
</dbReference>
<keyword evidence="6" id="KW-0472">Membrane</keyword>
<comment type="subcellular location">
    <subcellularLocation>
        <location evidence="1">Cell membrane</location>
        <topology evidence="1">Multi-pass membrane protein</topology>
    </subcellularLocation>
</comment>
<dbReference type="InterPro" id="IPR000644">
    <property type="entry name" value="CBS_dom"/>
</dbReference>
<dbReference type="Pfam" id="PF00571">
    <property type="entry name" value="CBS"/>
    <property type="match status" value="2"/>
</dbReference>
<dbReference type="FunFam" id="3.10.580.10:FF:000002">
    <property type="entry name" value="Magnesium/cobalt efflux protein CorC"/>
    <property type="match status" value="1"/>
</dbReference>
<dbReference type="SMART" id="SM00116">
    <property type="entry name" value="CBS"/>
    <property type="match status" value="2"/>
</dbReference>
<proteinExistence type="inferred from homology"/>
<dbReference type="InterPro" id="IPR036318">
    <property type="entry name" value="FAD-bd_PCMH-like_sf"/>
</dbReference>
<evidence type="ECO:0000256" key="6">
    <source>
        <dbReference type="SAM" id="Phobius"/>
    </source>
</evidence>
<keyword evidence="5" id="KW-0129">CBS domain</keyword>
<feature type="domain" description="CBS" evidence="7">
    <location>
        <begin position="248"/>
        <end position="305"/>
    </location>
</feature>
<evidence type="ECO:0000256" key="5">
    <source>
        <dbReference type="ARBA" id="ARBA00023122"/>
    </source>
</evidence>
<dbReference type="InterPro" id="IPR005170">
    <property type="entry name" value="Transptr-assoc_dom"/>
</dbReference>
<dbReference type="GO" id="GO:0050660">
    <property type="term" value="F:flavin adenine dinucleotide binding"/>
    <property type="evidence" value="ECO:0007669"/>
    <property type="project" value="InterPro"/>
</dbReference>
<dbReference type="SUPFAM" id="SSF54631">
    <property type="entry name" value="CBS-domain pair"/>
    <property type="match status" value="1"/>
</dbReference>
<feature type="transmembrane region" description="Helical" evidence="6">
    <location>
        <begin position="6"/>
        <end position="24"/>
    </location>
</feature>
<protein>
    <recommendedName>
        <fullName evidence="7">CBS domain-containing protein</fullName>
    </recommendedName>
</protein>
<accession>A0A382HP22</accession>
<evidence type="ECO:0000256" key="4">
    <source>
        <dbReference type="ARBA" id="ARBA00022737"/>
    </source>
</evidence>
<dbReference type="PANTHER" id="PTHR22777">
    <property type="entry name" value="HEMOLYSIN-RELATED"/>
    <property type="match status" value="1"/>
</dbReference>
<dbReference type="PANTHER" id="PTHR22777:SF32">
    <property type="entry name" value="UPF0053 INNER MEMBRANE PROTEIN YFJD"/>
    <property type="match status" value="1"/>
</dbReference>
<dbReference type="SUPFAM" id="SSF56176">
    <property type="entry name" value="FAD-binding/transporter-associated domain-like"/>
    <property type="match status" value="1"/>
</dbReference>
<dbReference type="AlphaFoldDB" id="A0A382HP22"/>
<keyword evidence="6" id="KW-1133">Transmembrane helix</keyword>
<feature type="domain" description="CBS" evidence="7">
    <location>
        <begin position="183"/>
        <end position="244"/>
    </location>
</feature>
<dbReference type="InterPro" id="IPR016169">
    <property type="entry name" value="FAD-bd_PCMH_sub2"/>
</dbReference>
<dbReference type="Gene3D" id="3.10.580.10">
    <property type="entry name" value="CBS-domain"/>
    <property type="match status" value="1"/>
</dbReference>